<proteinExistence type="predicted"/>
<accession>X1MNX7</accession>
<dbReference type="EMBL" id="BARV01029607">
    <property type="protein sequence ID" value="GAI33008.1"/>
    <property type="molecule type" value="Genomic_DNA"/>
</dbReference>
<reference evidence="1" key="1">
    <citation type="journal article" date="2014" name="Front. Microbiol.">
        <title>High frequency of phylogenetically diverse reductive dehalogenase-homologous genes in deep subseafloor sedimentary metagenomes.</title>
        <authorList>
            <person name="Kawai M."/>
            <person name="Futagami T."/>
            <person name="Toyoda A."/>
            <person name="Takaki Y."/>
            <person name="Nishi S."/>
            <person name="Hori S."/>
            <person name="Arai W."/>
            <person name="Tsubouchi T."/>
            <person name="Morono Y."/>
            <person name="Uchiyama I."/>
            <person name="Ito T."/>
            <person name="Fujiyama A."/>
            <person name="Inagaki F."/>
            <person name="Takami H."/>
        </authorList>
    </citation>
    <scope>NUCLEOTIDE SEQUENCE</scope>
    <source>
        <strain evidence="1">Expedition CK06-06</strain>
    </source>
</reference>
<protein>
    <recommendedName>
        <fullName evidence="2">FMN-binding glutamate synthase family protein</fullName>
    </recommendedName>
</protein>
<evidence type="ECO:0000313" key="1">
    <source>
        <dbReference type="EMBL" id="GAI33008.1"/>
    </source>
</evidence>
<comment type="caution">
    <text evidence="1">The sequence shown here is derived from an EMBL/GenBank/DDBJ whole genome shotgun (WGS) entry which is preliminary data.</text>
</comment>
<organism evidence="1">
    <name type="scientific">marine sediment metagenome</name>
    <dbReference type="NCBI Taxonomy" id="412755"/>
    <lineage>
        <taxon>unclassified sequences</taxon>
        <taxon>metagenomes</taxon>
        <taxon>ecological metagenomes</taxon>
    </lineage>
</organism>
<sequence length="71" mass="7954">EKLPTGALGVYTYYERLAQGLSQFMAGSRKFALKYMSRDDIAALTSEAANISGIQYVMDVDREEVERILDS</sequence>
<gene>
    <name evidence="1" type="ORF">S06H3_47168</name>
</gene>
<dbReference type="AlphaFoldDB" id="X1MNX7"/>
<name>X1MNX7_9ZZZZ</name>
<evidence type="ECO:0008006" key="2">
    <source>
        <dbReference type="Google" id="ProtNLM"/>
    </source>
</evidence>
<feature type="non-terminal residue" evidence="1">
    <location>
        <position position="1"/>
    </location>
</feature>